<comment type="caution">
    <text evidence="8">The sequence shown here is derived from an EMBL/GenBank/DDBJ whole genome shotgun (WGS) entry which is preliminary data.</text>
</comment>
<name>A0A9Q1CD74_HOLLE</name>
<evidence type="ECO:0000313" key="9">
    <source>
        <dbReference type="Proteomes" id="UP001152320"/>
    </source>
</evidence>
<dbReference type="OrthoDB" id="286395at2759"/>
<keyword evidence="9" id="KW-1185">Reference proteome</keyword>
<evidence type="ECO:0000256" key="4">
    <source>
        <dbReference type="ARBA" id="ARBA00022824"/>
    </source>
</evidence>
<evidence type="ECO:0000256" key="5">
    <source>
        <dbReference type="ARBA" id="ARBA00022989"/>
    </source>
</evidence>
<dbReference type="GO" id="GO:0005739">
    <property type="term" value="C:mitochondrion"/>
    <property type="evidence" value="ECO:0007669"/>
    <property type="project" value="GOC"/>
</dbReference>
<dbReference type="InterPro" id="IPR010742">
    <property type="entry name" value="RCAF1"/>
</dbReference>
<sequence>MATRRTTSKNSKEEEKVAKLPSVWQRALTAKSQWPEKDDLLDVIYWSRQIIGIILGIVWGVIPLKGFIGLALFCVINPGALYIYFTSFQQIDEDEYGGVWELTKEGFMSSFALFLVVWIIIYSALYFD</sequence>
<dbReference type="PANTHER" id="PTHR12906:SF0">
    <property type="entry name" value="GEL COMPLEX SUBUNIT OPTI"/>
    <property type="match status" value="1"/>
</dbReference>
<proteinExistence type="inferred from homology"/>
<feature type="transmembrane region" description="Helical" evidence="7">
    <location>
        <begin position="107"/>
        <end position="127"/>
    </location>
</feature>
<dbReference type="GO" id="GO:0097250">
    <property type="term" value="P:mitochondrial respirasome assembly"/>
    <property type="evidence" value="ECO:0007669"/>
    <property type="project" value="InterPro"/>
</dbReference>
<dbReference type="PANTHER" id="PTHR12906">
    <property type="entry name" value="PROTEIN C20ORF24 RAB5-INTERACTING PROTEIN"/>
    <property type="match status" value="1"/>
</dbReference>
<dbReference type="Proteomes" id="UP001152320">
    <property type="component" value="Chromosome 5"/>
</dbReference>
<gene>
    <name evidence="8" type="ORF">HOLleu_13573</name>
</gene>
<evidence type="ECO:0000256" key="2">
    <source>
        <dbReference type="ARBA" id="ARBA00009436"/>
    </source>
</evidence>
<keyword evidence="6 7" id="KW-0472">Membrane</keyword>
<feature type="transmembrane region" description="Helical" evidence="7">
    <location>
        <begin position="43"/>
        <end position="62"/>
    </location>
</feature>
<dbReference type="Pfam" id="PF07019">
    <property type="entry name" value="EMC6"/>
    <property type="match status" value="1"/>
</dbReference>
<dbReference type="AlphaFoldDB" id="A0A9Q1CD74"/>
<comment type="similarity">
    <text evidence="2">Belongs to the EMC6 family.</text>
</comment>
<dbReference type="EMBL" id="JAIZAY010000005">
    <property type="protein sequence ID" value="KAJ8042504.1"/>
    <property type="molecule type" value="Genomic_DNA"/>
</dbReference>
<dbReference type="GO" id="GO:0005789">
    <property type="term" value="C:endoplasmic reticulum membrane"/>
    <property type="evidence" value="ECO:0007669"/>
    <property type="project" value="UniProtKB-SubCell"/>
</dbReference>
<reference evidence="8" key="1">
    <citation type="submission" date="2021-10" db="EMBL/GenBank/DDBJ databases">
        <title>Tropical sea cucumber genome reveals ecological adaptation and Cuvierian tubules defense mechanism.</title>
        <authorList>
            <person name="Chen T."/>
        </authorList>
    </citation>
    <scope>NUCLEOTIDE SEQUENCE</scope>
    <source>
        <strain evidence="8">Nanhai2018</strain>
        <tissue evidence="8">Muscle</tissue>
    </source>
</reference>
<accession>A0A9Q1CD74</accession>
<organism evidence="8 9">
    <name type="scientific">Holothuria leucospilota</name>
    <name type="common">Black long sea cucumber</name>
    <name type="synonym">Mertensiothuria leucospilota</name>
    <dbReference type="NCBI Taxonomy" id="206669"/>
    <lineage>
        <taxon>Eukaryota</taxon>
        <taxon>Metazoa</taxon>
        <taxon>Echinodermata</taxon>
        <taxon>Eleutherozoa</taxon>
        <taxon>Echinozoa</taxon>
        <taxon>Holothuroidea</taxon>
        <taxon>Aspidochirotacea</taxon>
        <taxon>Aspidochirotida</taxon>
        <taxon>Holothuriidae</taxon>
        <taxon>Holothuria</taxon>
    </lineage>
</organism>
<keyword evidence="4" id="KW-0256">Endoplasmic reticulum</keyword>
<dbReference type="InterPro" id="IPR029008">
    <property type="entry name" value="EMC6-like"/>
</dbReference>
<evidence type="ECO:0000313" key="8">
    <source>
        <dbReference type="EMBL" id="KAJ8042504.1"/>
    </source>
</evidence>
<keyword evidence="3 7" id="KW-0812">Transmembrane</keyword>
<evidence type="ECO:0000256" key="1">
    <source>
        <dbReference type="ARBA" id="ARBA00004477"/>
    </source>
</evidence>
<keyword evidence="5 7" id="KW-1133">Transmembrane helix</keyword>
<evidence type="ECO:0008006" key="10">
    <source>
        <dbReference type="Google" id="ProtNLM"/>
    </source>
</evidence>
<evidence type="ECO:0000256" key="6">
    <source>
        <dbReference type="ARBA" id="ARBA00023136"/>
    </source>
</evidence>
<evidence type="ECO:0000256" key="3">
    <source>
        <dbReference type="ARBA" id="ARBA00022692"/>
    </source>
</evidence>
<comment type="subcellular location">
    <subcellularLocation>
        <location evidence="1">Endoplasmic reticulum membrane</location>
        <topology evidence="1">Multi-pass membrane protein</topology>
    </subcellularLocation>
</comment>
<evidence type="ECO:0000256" key="7">
    <source>
        <dbReference type="SAM" id="Phobius"/>
    </source>
</evidence>
<protein>
    <recommendedName>
        <fullName evidence="10">Rab5-interacting protein</fullName>
    </recommendedName>
</protein>